<evidence type="ECO:0000313" key="1">
    <source>
        <dbReference type="EMBL" id="MBO0453717.1"/>
    </source>
</evidence>
<keyword evidence="2" id="KW-1185">Reference proteome</keyword>
<comment type="caution">
    <text evidence="1">The sequence shown here is derived from an EMBL/GenBank/DDBJ whole genome shotgun (WGS) entry which is preliminary data.</text>
</comment>
<sequence length="68" mass="7297">MIQKIGTKLKVQIHTANDEKLQNIHFQHVVDAPAESAVLTLGEIVTALSSEGSTLDGVVLTSQSRVTK</sequence>
<proteinExistence type="predicted"/>
<dbReference type="EMBL" id="JAFLVR010000038">
    <property type="protein sequence ID" value="MBO0453717.1"/>
    <property type="molecule type" value="Genomic_DNA"/>
</dbReference>
<evidence type="ECO:0000313" key="2">
    <source>
        <dbReference type="Proteomes" id="UP000664495"/>
    </source>
</evidence>
<evidence type="ECO:0008006" key="3">
    <source>
        <dbReference type="Google" id="ProtNLM"/>
    </source>
</evidence>
<name>A0ABS3HJS4_9ENTE</name>
<organism evidence="1 2">
    <name type="scientific">Candidatus Enterococcus murrayae</name>
    <dbReference type="NCBI Taxonomy" id="2815321"/>
    <lineage>
        <taxon>Bacteria</taxon>
        <taxon>Bacillati</taxon>
        <taxon>Bacillota</taxon>
        <taxon>Bacilli</taxon>
        <taxon>Lactobacillales</taxon>
        <taxon>Enterococcaceae</taxon>
        <taxon>Enterococcus</taxon>
    </lineage>
</organism>
<accession>A0ABS3HJS4</accession>
<reference evidence="1 2" key="1">
    <citation type="submission" date="2021-03" db="EMBL/GenBank/DDBJ databases">
        <title>Enterococcal diversity collection.</title>
        <authorList>
            <person name="Gilmore M.S."/>
            <person name="Schwartzman J."/>
            <person name="Van Tyne D."/>
            <person name="Martin M."/>
            <person name="Earl A.M."/>
            <person name="Manson A.L."/>
            <person name="Straub T."/>
            <person name="Salamzade R."/>
            <person name="Saavedra J."/>
            <person name="Lebreton F."/>
            <person name="Prichula J."/>
            <person name="Schaufler K."/>
            <person name="Gaca A."/>
            <person name="Sgardioli B."/>
            <person name="Wagenaar J."/>
            <person name="Strong T."/>
        </authorList>
    </citation>
    <scope>NUCLEOTIDE SEQUENCE [LARGE SCALE GENOMIC DNA]</scope>
    <source>
        <strain evidence="1 2">MJM16</strain>
    </source>
</reference>
<gene>
    <name evidence="1" type="ORF">JZO85_15760</name>
</gene>
<dbReference type="Proteomes" id="UP000664495">
    <property type="component" value="Unassembled WGS sequence"/>
</dbReference>
<protein>
    <recommendedName>
        <fullName evidence="3">DUF1659 domain-containing protein</fullName>
    </recommendedName>
</protein>
<dbReference type="RefSeq" id="WP_207109525.1">
    <property type="nucleotide sequence ID" value="NZ_JAFLVR010000038.1"/>
</dbReference>